<sequence>MATKLYNSHLSKIIFECNEYYILDTYISLVDMASEVNSKYLIQTFSDSKADLIALVRRNLNIAYKTVFNCIDKLIEKSILEYDSVLHSWILVDMENMTKSKYDSNNESSYASTGYTHIRKFFFTPEFIKMKAREKRLMIYMSELSDSKASKFHDGFSMNLLKPSSGWMKVLKTKSKYYAKYTINKMLNKYSEIFKDNSEAARLKDLSPKRNTNFKFYFECESINRKVLEDDCIELVKLNNLKEHNLVMEKVKFAGITLTKKLVMHLVRAISNLKEWFLKERVAQLIINKYIAIQIHKSRENIKSLPAYAAAVVKSVVNEYKEFKKLRDLNNMRSYEYGEYFIEYTNNQVDYDLKDEIKQALSLL</sequence>
<accession>A0A1I1IUT7</accession>
<keyword evidence="2" id="KW-1185">Reference proteome</keyword>
<dbReference type="EMBL" id="FOMG01000003">
    <property type="protein sequence ID" value="SFC40047.1"/>
    <property type="molecule type" value="Genomic_DNA"/>
</dbReference>
<evidence type="ECO:0000313" key="2">
    <source>
        <dbReference type="Proteomes" id="UP000199263"/>
    </source>
</evidence>
<protein>
    <submittedName>
        <fullName evidence="1">Uncharacterized protein</fullName>
    </submittedName>
</protein>
<evidence type="ECO:0000313" key="1">
    <source>
        <dbReference type="EMBL" id="SFC40047.1"/>
    </source>
</evidence>
<reference evidence="1 2" key="1">
    <citation type="submission" date="2016-10" db="EMBL/GenBank/DDBJ databases">
        <authorList>
            <person name="de Groot N.N."/>
        </authorList>
    </citation>
    <scope>NUCLEOTIDE SEQUENCE [LARGE SCALE GENOMIC DNA]</scope>
    <source>
        <strain evidence="1 2">DSM 12992</strain>
    </source>
</reference>
<proteinExistence type="predicted"/>
<dbReference type="AlphaFoldDB" id="A0A1I1IUT7"/>
<dbReference type="Proteomes" id="UP000199263">
    <property type="component" value="Unassembled WGS sequence"/>
</dbReference>
<organism evidence="1 2">
    <name type="scientific">Clostridium uliginosum</name>
    <dbReference type="NCBI Taxonomy" id="119641"/>
    <lineage>
        <taxon>Bacteria</taxon>
        <taxon>Bacillati</taxon>
        <taxon>Bacillota</taxon>
        <taxon>Clostridia</taxon>
        <taxon>Eubacteriales</taxon>
        <taxon>Clostridiaceae</taxon>
        <taxon>Clostridium</taxon>
    </lineage>
</organism>
<dbReference type="OrthoDB" id="1882799at2"/>
<gene>
    <name evidence="1" type="ORF">SAMN05421842_10385</name>
</gene>
<dbReference type="RefSeq" id="WP_090088736.1">
    <property type="nucleotide sequence ID" value="NZ_FOMG01000003.1"/>
</dbReference>
<name>A0A1I1IUT7_9CLOT</name>